<dbReference type="EMBL" id="JAAGAX010000013">
    <property type="protein sequence ID" value="KAF2296383.1"/>
    <property type="molecule type" value="Genomic_DNA"/>
</dbReference>
<dbReference type="InterPro" id="IPR027417">
    <property type="entry name" value="P-loop_NTPase"/>
</dbReference>
<keyword evidence="4" id="KW-0067">ATP-binding</keyword>
<accession>A0A6A6L8F2</accession>
<evidence type="ECO:0000259" key="7">
    <source>
        <dbReference type="Pfam" id="PF23559"/>
    </source>
</evidence>
<keyword evidence="10" id="KW-1185">Reference proteome</keyword>
<dbReference type="InterPro" id="IPR058922">
    <property type="entry name" value="WHD_DRP"/>
</dbReference>
<dbReference type="Gene3D" id="1.10.10.10">
    <property type="entry name" value="Winged helix-like DNA-binding domain superfamily/Winged helix DNA-binding domain"/>
    <property type="match status" value="1"/>
</dbReference>
<dbReference type="GO" id="GO:0006952">
    <property type="term" value="P:defense response"/>
    <property type="evidence" value="ECO:0007669"/>
    <property type="project" value="UniProtKB-KW"/>
</dbReference>
<reference evidence="9 10" key="1">
    <citation type="journal article" date="2020" name="Mol. Plant">
        <title>The Chromosome-Based Rubber Tree Genome Provides New Insights into Spurge Genome Evolution and Rubber Biosynthesis.</title>
        <authorList>
            <person name="Liu J."/>
            <person name="Shi C."/>
            <person name="Shi C.C."/>
            <person name="Li W."/>
            <person name="Zhang Q.J."/>
            <person name="Zhang Y."/>
            <person name="Li K."/>
            <person name="Lu H.F."/>
            <person name="Shi C."/>
            <person name="Zhu S.T."/>
            <person name="Xiao Z.Y."/>
            <person name="Nan H."/>
            <person name="Yue Y."/>
            <person name="Zhu X.G."/>
            <person name="Wu Y."/>
            <person name="Hong X.N."/>
            <person name="Fan G.Y."/>
            <person name="Tong Y."/>
            <person name="Zhang D."/>
            <person name="Mao C.L."/>
            <person name="Liu Y.L."/>
            <person name="Hao S.J."/>
            <person name="Liu W.Q."/>
            <person name="Lv M.Q."/>
            <person name="Zhang H.B."/>
            <person name="Liu Y."/>
            <person name="Hu-Tang G.R."/>
            <person name="Wang J.P."/>
            <person name="Wang J.H."/>
            <person name="Sun Y.H."/>
            <person name="Ni S.B."/>
            <person name="Chen W.B."/>
            <person name="Zhang X.C."/>
            <person name="Jiao Y.N."/>
            <person name="Eichler E.E."/>
            <person name="Li G.H."/>
            <person name="Liu X."/>
            <person name="Gao L.Z."/>
        </authorList>
    </citation>
    <scope>NUCLEOTIDE SEQUENCE [LARGE SCALE GENOMIC DNA]</scope>
    <source>
        <strain evidence="10">cv. GT1</strain>
        <tissue evidence="9">Leaf</tissue>
    </source>
</reference>
<dbReference type="InterPro" id="IPR036388">
    <property type="entry name" value="WH-like_DNA-bd_sf"/>
</dbReference>
<organism evidence="9 10">
    <name type="scientific">Hevea brasiliensis</name>
    <name type="common">Para rubber tree</name>
    <name type="synonym">Siphonia brasiliensis</name>
    <dbReference type="NCBI Taxonomy" id="3981"/>
    <lineage>
        <taxon>Eukaryota</taxon>
        <taxon>Viridiplantae</taxon>
        <taxon>Streptophyta</taxon>
        <taxon>Embryophyta</taxon>
        <taxon>Tracheophyta</taxon>
        <taxon>Spermatophyta</taxon>
        <taxon>Magnoliopsida</taxon>
        <taxon>eudicotyledons</taxon>
        <taxon>Gunneridae</taxon>
        <taxon>Pentapetalae</taxon>
        <taxon>rosids</taxon>
        <taxon>fabids</taxon>
        <taxon>Malpighiales</taxon>
        <taxon>Euphorbiaceae</taxon>
        <taxon>Crotonoideae</taxon>
        <taxon>Micrandreae</taxon>
        <taxon>Hevea</taxon>
    </lineage>
</organism>
<evidence type="ECO:0000313" key="9">
    <source>
        <dbReference type="EMBL" id="KAF2296383.1"/>
    </source>
</evidence>
<dbReference type="InterPro" id="IPR032675">
    <property type="entry name" value="LRR_dom_sf"/>
</dbReference>
<dbReference type="Pfam" id="PF23598">
    <property type="entry name" value="LRR_14"/>
    <property type="match status" value="1"/>
</dbReference>
<protein>
    <recommendedName>
        <fullName evidence="11">Rx N-terminal domain-containing protein</fullName>
    </recommendedName>
</protein>
<dbReference type="InterPro" id="IPR038005">
    <property type="entry name" value="RX-like_CC"/>
</dbReference>
<dbReference type="CDD" id="cd14798">
    <property type="entry name" value="RX-CC_like"/>
    <property type="match status" value="1"/>
</dbReference>
<dbReference type="PRINTS" id="PR00364">
    <property type="entry name" value="DISEASERSIST"/>
</dbReference>
<comment type="caution">
    <text evidence="9">The sequence shown here is derived from an EMBL/GenBank/DDBJ whole genome shotgun (WGS) entry which is preliminary data.</text>
</comment>
<dbReference type="Gene3D" id="3.80.10.10">
    <property type="entry name" value="Ribonuclease Inhibitor"/>
    <property type="match status" value="1"/>
</dbReference>
<dbReference type="GO" id="GO:0043531">
    <property type="term" value="F:ADP binding"/>
    <property type="evidence" value="ECO:0007669"/>
    <property type="project" value="InterPro"/>
</dbReference>
<dbReference type="Pfam" id="PF23559">
    <property type="entry name" value="WHD_DRP"/>
    <property type="match status" value="1"/>
</dbReference>
<dbReference type="SUPFAM" id="SSF52540">
    <property type="entry name" value="P-loop containing nucleoside triphosphate hydrolases"/>
    <property type="match status" value="1"/>
</dbReference>
<keyword evidence="3" id="KW-0611">Plant defense</keyword>
<evidence type="ECO:0000259" key="5">
    <source>
        <dbReference type="Pfam" id="PF00931"/>
    </source>
</evidence>
<evidence type="ECO:0000313" key="10">
    <source>
        <dbReference type="Proteomes" id="UP000467840"/>
    </source>
</evidence>
<keyword evidence="2" id="KW-0547">Nucleotide-binding</keyword>
<dbReference type="InterPro" id="IPR042197">
    <property type="entry name" value="Apaf_helical"/>
</dbReference>
<evidence type="ECO:0000256" key="3">
    <source>
        <dbReference type="ARBA" id="ARBA00022821"/>
    </source>
</evidence>
<dbReference type="Proteomes" id="UP000467840">
    <property type="component" value="Chromosome 7"/>
</dbReference>
<dbReference type="Gene3D" id="3.40.50.300">
    <property type="entry name" value="P-loop containing nucleotide triphosphate hydrolases"/>
    <property type="match status" value="1"/>
</dbReference>
<proteinExistence type="predicted"/>
<dbReference type="FunFam" id="1.10.10.10:FF:000322">
    <property type="entry name" value="Probable disease resistance protein At1g63360"/>
    <property type="match status" value="1"/>
</dbReference>
<feature type="domain" description="Disease resistance protein winged helix" evidence="7">
    <location>
        <begin position="438"/>
        <end position="500"/>
    </location>
</feature>
<gene>
    <name evidence="9" type="ORF">GH714_037661</name>
</gene>
<dbReference type="Gene3D" id="1.20.5.4130">
    <property type="match status" value="1"/>
</dbReference>
<keyword evidence="1" id="KW-0677">Repeat</keyword>
<evidence type="ECO:0000256" key="4">
    <source>
        <dbReference type="ARBA" id="ARBA00022840"/>
    </source>
</evidence>
<dbReference type="InterPro" id="IPR002182">
    <property type="entry name" value="NB-ARC"/>
</dbReference>
<feature type="domain" description="NB-ARC" evidence="5">
    <location>
        <begin position="177"/>
        <end position="349"/>
    </location>
</feature>
<dbReference type="Pfam" id="PF00931">
    <property type="entry name" value="NB-ARC"/>
    <property type="match status" value="1"/>
</dbReference>
<dbReference type="PANTHER" id="PTHR36766:SF70">
    <property type="entry name" value="DISEASE RESISTANCE PROTEIN RGA4"/>
    <property type="match status" value="1"/>
</dbReference>
<dbReference type="InterPro" id="IPR055414">
    <property type="entry name" value="LRR_R13L4/SHOC2-like"/>
</dbReference>
<dbReference type="GO" id="GO:0051707">
    <property type="term" value="P:response to other organism"/>
    <property type="evidence" value="ECO:0007669"/>
    <property type="project" value="UniProtKB-ARBA"/>
</dbReference>
<dbReference type="Pfam" id="PF18052">
    <property type="entry name" value="Rx_N"/>
    <property type="match status" value="1"/>
</dbReference>
<feature type="domain" description="Disease resistance N-terminal" evidence="6">
    <location>
        <begin position="9"/>
        <end position="97"/>
    </location>
</feature>
<evidence type="ECO:0000256" key="1">
    <source>
        <dbReference type="ARBA" id="ARBA00022737"/>
    </source>
</evidence>
<dbReference type="GO" id="GO:0005524">
    <property type="term" value="F:ATP binding"/>
    <property type="evidence" value="ECO:0007669"/>
    <property type="project" value="UniProtKB-KW"/>
</dbReference>
<dbReference type="SUPFAM" id="SSF52047">
    <property type="entry name" value="RNI-like"/>
    <property type="match status" value="1"/>
</dbReference>
<feature type="domain" description="Disease resistance R13L4/SHOC-2-like LRR" evidence="8">
    <location>
        <begin position="503"/>
        <end position="615"/>
    </location>
</feature>
<dbReference type="InterPro" id="IPR041118">
    <property type="entry name" value="Rx_N"/>
</dbReference>
<dbReference type="PANTHER" id="PTHR36766">
    <property type="entry name" value="PLANT BROAD-SPECTRUM MILDEW RESISTANCE PROTEIN RPW8"/>
    <property type="match status" value="1"/>
</dbReference>
<evidence type="ECO:0000256" key="2">
    <source>
        <dbReference type="ARBA" id="ARBA00022741"/>
    </source>
</evidence>
<evidence type="ECO:0000259" key="6">
    <source>
        <dbReference type="Pfam" id="PF18052"/>
    </source>
</evidence>
<evidence type="ECO:0000259" key="8">
    <source>
        <dbReference type="Pfam" id="PF23598"/>
    </source>
</evidence>
<dbReference type="AlphaFoldDB" id="A0A6A6L8F2"/>
<sequence length="670" mass="76522">MADFVLSFVVDAALSRVVSLITDEIILAWNLKDDLKGLQESLTMIRAVLQDTEEQQTTREPVRLWLKKLQEAAYDAEDVFDELAYENLRRKVEMQDQSGREVNKFFSFSKGTRYVKKDAFHFKMARKVKNINDLLNKIKNEAMGFGLQAVSRDRIMPLINLDRVIDSVLDNPVVGREADVAKIVNLLSCSSDQQVFTIVPIVGMGGLGKTALAKLVCEDVIAKRLYDLKIWVCVSDNFDDQRILGDMLQTLNANMGGLTNKDAILQELEKALEGKKFILVLDDVWNDVVTRWDDIKIRLEKLVITMEMLLLSLLGVRKWHQKLRLLLHIGINLNLLFDDECWSIVKERALGNGPLIPLDSNLEAIGKEIAKKCRGVPLAAKVLGGTMGFNRDKNAWLLIEKSEVLNALHNKDNVVSILKLSFDHLPLYLKSCFAYCSIFPKDFEIAKEELIQLWMAEGLLKPSNKDEGYKYFNVLLQNSFFQNVERDQHEKIRWCKMHDLALSFSKSETLTLENCSTSDDMSSIRRLYDIVFDGSWKLKRLRTLNLNGANIEELPSSISKLKHLRHLDISETKMEALPGSITELYNLQTLRFIWCNSLTQEVPRNKMCNLISLRHVIFSRDDRMPSMVGRLTCLETLPLFVVGPNRGGSIQELECLNQLSGKLEINHLED</sequence>
<evidence type="ECO:0008006" key="11">
    <source>
        <dbReference type="Google" id="ProtNLM"/>
    </source>
</evidence>
<dbReference type="Gene3D" id="1.10.8.430">
    <property type="entry name" value="Helical domain of apoptotic protease-activating factors"/>
    <property type="match status" value="1"/>
</dbReference>
<name>A0A6A6L8F2_HEVBR</name>